<protein>
    <submittedName>
        <fullName evidence="2">Uncharacterized protein</fullName>
    </submittedName>
</protein>
<dbReference type="Proteomes" id="UP001162480">
    <property type="component" value="Chromosome 2"/>
</dbReference>
<feature type="region of interest" description="Disordered" evidence="1">
    <location>
        <begin position="43"/>
        <end position="71"/>
    </location>
</feature>
<evidence type="ECO:0000313" key="3">
    <source>
        <dbReference type="Proteomes" id="UP001162480"/>
    </source>
</evidence>
<keyword evidence="3" id="KW-1185">Reference proteome</keyword>
<gene>
    <name evidence="2" type="ORF">OCTVUL_1B013196</name>
</gene>
<organism evidence="2 3">
    <name type="scientific">Octopus vulgaris</name>
    <name type="common">Common octopus</name>
    <dbReference type="NCBI Taxonomy" id="6645"/>
    <lineage>
        <taxon>Eukaryota</taxon>
        <taxon>Metazoa</taxon>
        <taxon>Spiralia</taxon>
        <taxon>Lophotrochozoa</taxon>
        <taxon>Mollusca</taxon>
        <taxon>Cephalopoda</taxon>
        <taxon>Coleoidea</taxon>
        <taxon>Octopodiformes</taxon>
        <taxon>Octopoda</taxon>
        <taxon>Incirrata</taxon>
        <taxon>Octopodidae</taxon>
        <taxon>Octopus</taxon>
    </lineage>
</organism>
<evidence type="ECO:0000313" key="2">
    <source>
        <dbReference type="EMBL" id="CAI9717805.1"/>
    </source>
</evidence>
<dbReference type="AlphaFoldDB" id="A0AA36AKC9"/>
<accession>A0AA36AKC9</accession>
<feature type="compositionally biased region" description="Basic and acidic residues" evidence="1">
    <location>
        <begin position="46"/>
        <end position="71"/>
    </location>
</feature>
<evidence type="ECO:0000256" key="1">
    <source>
        <dbReference type="SAM" id="MobiDB-lite"/>
    </source>
</evidence>
<reference evidence="2" key="1">
    <citation type="submission" date="2023-08" db="EMBL/GenBank/DDBJ databases">
        <authorList>
            <person name="Alioto T."/>
            <person name="Alioto T."/>
            <person name="Gomez Garrido J."/>
        </authorList>
    </citation>
    <scope>NUCLEOTIDE SEQUENCE</scope>
</reference>
<sequence>MNQERVISRKVHLTGVEISRTSKSLRDAMDGPQRMVRFQNRVVGVENKEKSRQEKQGNGDGAVKDEEQERYTVNPEKVDYFIEDINVRQQRI</sequence>
<name>A0AA36AKC9_OCTVU</name>
<proteinExistence type="predicted"/>
<dbReference type="EMBL" id="OX597815">
    <property type="protein sequence ID" value="CAI9717805.1"/>
    <property type="molecule type" value="Genomic_DNA"/>
</dbReference>